<comment type="similarity">
    <text evidence="1">Belongs to the transferase hexapeptide repeat family.</text>
</comment>
<evidence type="ECO:0000256" key="1">
    <source>
        <dbReference type="ARBA" id="ARBA00007274"/>
    </source>
</evidence>
<reference evidence="2 3" key="1">
    <citation type="submission" date="2018-05" db="EMBL/GenBank/DDBJ databases">
        <title>Leucothrix arctica sp. nov., isolated from Arctic seawater.</title>
        <authorList>
            <person name="Choi A."/>
            <person name="Baek K."/>
        </authorList>
    </citation>
    <scope>NUCLEOTIDE SEQUENCE [LARGE SCALE GENOMIC DNA]</scope>
    <source>
        <strain evidence="2 3">IMCC9719</strain>
    </source>
</reference>
<dbReference type="SUPFAM" id="SSF51161">
    <property type="entry name" value="Trimeric LpxA-like enzymes"/>
    <property type="match status" value="1"/>
</dbReference>
<proteinExistence type="inferred from homology"/>
<dbReference type="RefSeq" id="WP_109821717.1">
    <property type="nucleotide sequence ID" value="NZ_QGKL01000009.1"/>
</dbReference>
<evidence type="ECO:0000313" key="2">
    <source>
        <dbReference type="EMBL" id="PWQ98911.1"/>
    </source>
</evidence>
<dbReference type="Gene3D" id="2.160.10.10">
    <property type="entry name" value="Hexapeptide repeat proteins"/>
    <property type="match status" value="1"/>
</dbReference>
<dbReference type="InterPro" id="IPR011004">
    <property type="entry name" value="Trimer_LpxA-like_sf"/>
</dbReference>
<accession>A0A317CL51</accession>
<dbReference type="OrthoDB" id="9800846at2"/>
<organism evidence="2 3">
    <name type="scientific">Leucothrix arctica</name>
    <dbReference type="NCBI Taxonomy" id="1481894"/>
    <lineage>
        <taxon>Bacteria</taxon>
        <taxon>Pseudomonadati</taxon>
        <taxon>Pseudomonadota</taxon>
        <taxon>Gammaproteobacteria</taxon>
        <taxon>Thiotrichales</taxon>
        <taxon>Thiotrichaceae</taxon>
        <taxon>Leucothrix</taxon>
    </lineage>
</organism>
<sequence>MRPRFINHRMFMVLVHLRNSLLYAQTWFYRNYYGMDIAKDVRISLKARLDKTNPKGLSIGEKTMVTFDAIILSHDYASRRHLAKTRIGTHCFIGCGSIIMPNITIGDHCIVAAGSVVTKDVPSNSIVAGNPAKVIKSGIKTIEYGMLEE</sequence>
<dbReference type="InterPro" id="IPR001451">
    <property type="entry name" value="Hexapep"/>
</dbReference>
<dbReference type="InterPro" id="IPR050179">
    <property type="entry name" value="Trans_hexapeptide_repeat"/>
</dbReference>
<gene>
    <name evidence="2" type="ORF">DKT75_01740</name>
</gene>
<dbReference type="Pfam" id="PF00132">
    <property type="entry name" value="Hexapep"/>
    <property type="match status" value="1"/>
</dbReference>
<keyword evidence="3" id="KW-1185">Reference proteome</keyword>
<evidence type="ECO:0000313" key="3">
    <source>
        <dbReference type="Proteomes" id="UP000245506"/>
    </source>
</evidence>
<dbReference type="CDD" id="cd04647">
    <property type="entry name" value="LbH_MAT_like"/>
    <property type="match status" value="1"/>
</dbReference>
<dbReference type="PANTHER" id="PTHR43300:SF11">
    <property type="entry name" value="ACETYLTRANSFERASE RV3034C-RELATED"/>
    <property type="match status" value="1"/>
</dbReference>
<dbReference type="PANTHER" id="PTHR43300">
    <property type="entry name" value="ACETYLTRANSFERASE"/>
    <property type="match status" value="1"/>
</dbReference>
<comment type="caution">
    <text evidence="2">The sequence shown here is derived from an EMBL/GenBank/DDBJ whole genome shotgun (WGS) entry which is preliminary data.</text>
</comment>
<name>A0A317CL51_9GAMM</name>
<dbReference type="AlphaFoldDB" id="A0A317CL51"/>
<keyword evidence="2" id="KW-0808">Transferase</keyword>
<protein>
    <submittedName>
        <fullName evidence="2">Transferase</fullName>
    </submittedName>
</protein>
<dbReference type="Proteomes" id="UP000245506">
    <property type="component" value="Unassembled WGS sequence"/>
</dbReference>
<dbReference type="EMBL" id="QGKL01000009">
    <property type="protein sequence ID" value="PWQ98911.1"/>
    <property type="molecule type" value="Genomic_DNA"/>
</dbReference>
<dbReference type="GO" id="GO:0016740">
    <property type="term" value="F:transferase activity"/>
    <property type="evidence" value="ECO:0007669"/>
    <property type="project" value="UniProtKB-KW"/>
</dbReference>